<proteinExistence type="predicted"/>
<comment type="caution">
    <text evidence="2">The sequence shown here is derived from an EMBL/GenBank/DDBJ whole genome shotgun (WGS) entry which is preliminary data.</text>
</comment>
<dbReference type="AlphaFoldDB" id="A0AA38PHC9"/>
<sequence length="480" mass="52010">MPTRTPTVKDLLNMKDEHFWNTLQSFCYDDSLALQKPNQVLPSNISTPTWATNDIPKEVTSFQPTAKDYEDSDHLPYQSLYEEDGTEAYLEFLQRYYQNPTHPAIDWFSFSRLYHPYLCEGTFFSMSLLTLLKCPGIPVAQLSSSPSDEPTINTPGHPPNSVSGELSAIIFESTANPVHVIARLTLTLDTLNSSWTYIANRDDAEIIRQFAGVLSNDPRKPAFIRNIRVAALFRQIMEMKGEAAPNKTLFGRQRKRRRDGVRIEVADARGGANGGPDGGAIGVVDEIAVVDGDEGAAGGAVGGVDKGAIGDTDGEASKGGDGRDGEGGEPNEPRPIEDEDERRQGDSETNDDNGERSLAERGSLSSDTGDPTTGTEASVPVETALKSVPVETALKEAEAAGGVSANPNAVQHPKLLENTKRKHQGMRNMQSPRVCLLLSARRNGRDMQSSKIRPIINCIGSPAFLASLAALQCSKGFGHI</sequence>
<protein>
    <submittedName>
        <fullName evidence="2">Uncharacterized protein</fullName>
    </submittedName>
</protein>
<evidence type="ECO:0000313" key="3">
    <source>
        <dbReference type="Proteomes" id="UP001163846"/>
    </source>
</evidence>
<name>A0AA38PHC9_9AGAR</name>
<evidence type="ECO:0000313" key="2">
    <source>
        <dbReference type="EMBL" id="KAJ3842698.1"/>
    </source>
</evidence>
<feature type="compositionally biased region" description="Polar residues" evidence="1">
    <location>
        <begin position="363"/>
        <end position="376"/>
    </location>
</feature>
<gene>
    <name evidence="2" type="ORF">F5878DRAFT_707297</name>
</gene>
<accession>A0AA38PHC9</accession>
<feature type="compositionally biased region" description="Basic and acidic residues" evidence="1">
    <location>
        <begin position="315"/>
        <end position="346"/>
    </location>
</feature>
<dbReference type="Proteomes" id="UP001163846">
    <property type="component" value="Unassembled WGS sequence"/>
</dbReference>
<dbReference type="EMBL" id="MU805997">
    <property type="protein sequence ID" value="KAJ3842698.1"/>
    <property type="molecule type" value="Genomic_DNA"/>
</dbReference>
<feature type="compositionally biased region" description="Gly residues" evidence="1">
    <location>
        <begin position="295"/>
        <end position="305"/>
    </location>
</feature>
<keyword evidence="3" id="KW-1185">Reference proteome</keyword>
<feature type="region of interest" description="Disordered" evidence="1">
    <location>
        <begin position="295"/>
        <end position="383"/>
    </location>
</feature>
<reference evidence="2" key="1">
    <citation type="submission" date="2022-08" db="EMBL/GenBank/DDBJ databases">
        <authorList>
            <consortium name="DOE Joint Genome Institute"/>
            <person name="Min B."/>
            <person name="Riley R."/>
            <person name="Sierra-Patev S."/>
            <person name="Naranjo-Ortiz M."/>
            <person name="Looney B."/>
            <person name="Konkel Z."/>
            <person name="Slot J.C."/>
            <person name="Sakamoto Y."/>
            <person name="Steenwyk J.L."/>
            <person name="Rokas A."/>
            <person name="Carro J."/>
            <person name="Camarero S."/>
            <person name="Ferreira P."/>
            <person name="Molpeceres G."/>
            <person name="Ruiz-Duenas F.J."/>
            <person name="Serrano A."/>
            <person name="Henrissat B."/>
            <person name="Drula E."/>
            <person name="Hughes K.W."/>
            <person name="Mata J.L."/>
            <person name="Ishikawa N.K."/>
            <person name="Vargas-Isla R."/>
            <person name="Ushijima S."/>
            <person name="Smith C.A."/>
            <person name="Ahrendt S."/>
            <person name="Andreopoulos W."/>
            <person name="He G."/>
            <person name="Labutti K."/>
            <person name="Lipzen A."/>
            <person name="Ng V."/>
            <person name="Sandor L."/>
            <person name="Barry K."/>
            <person name="Martinez A.T."/>
            <person name="Xiao Y."/>
            <person name="Gibbons J.G."/>
            <person name="Terashima K."/>
            <person name="Hibbett D.S."/>
            <person name="Grigoriev I.V."/>
        </authorList>
    </citation>
    <scope>NUCLEOTIDE SEQUENCE</scope>
    <source>
        <strain evidence="2">TFB9207</strain>
    </source>
</reference>
<organism evidence="2 3">
    <name type="scientific">Lentinula raphanica</name>
    <dbReference type="NCBI Taxonomy" id="153919"/>
    <lineage>
        <taxon>Eukaryota</taxon>
        <taxon>Fungi</taxon>
        <taxon>Dikarya</taxon>
        <taxon>Basidiomycota</taxon>
        <taxon>Agaricomycotina</taxon>
        <taxon>Agaricomycetes</taxon>
        <taxon>Agaricomycetidae</taxon>
        <taxon>Agaricales</taxon>
        <taxon>Marasmiineae</taxon>
        <taxon>Omphalotaceae</taxon>
        <taxon>Lentinula</taxon>
    </lineage>
</organism>
<evidence type="ECO:0000256" key="1">
    <source>
        <dbReference type="SAM" id="MobiDB-lite"/>
    </source>
</evidence>